<organism evidence="2">
    <name type="scientific">Lygus hesperus</name>
    <name type="common">Western plant bug</name>
    <dbReference type="NCBI Taxonomy" id="30085"/>
    <lineage>
        <taxon>Eukaryota</taxon>
        <taxon>Metazoa</taxon>
        <taxon>Ecdysozoa</taxon>
        <taxon>Arthropoda</taxon>
        <taxon>Hexapoda</taxon>
        <taxon>Insecta</taxon>
        <taxon>Pterygota</taxon>
        <taxon>Neoptera</taxon>
        <taxon>Paraneoptera</taxon>
        <taxon>Hemiptera</taxon>
        <taxon>Heteroptera</taxon>
        <taxon>Panheteroptera</taxon>
        <taxon>Cimicomorpha</taxon>
        <taxon>Miridae</taxon>
        <taxon>Mirini</taxon>
        <taxon>Lygus</taxon>
    </lineage>
</organism>
<sequence>MQTKVCTTEKERRYRSQSTLQGNELTSAQHPHHDDLSTAKDTHLFRDHANTCSILSVPLLTPPAQAHTSTQVLRPTQKHTASPALTKPSMTTHAPRHTTITTAYRAASAAATRAVFTKS</sequence>
<feature type="compositionally biased region" description="Polar residues" evidence="1">
    <location>
        <begin position="16"/>
        <end position="29"/>
    </location>
</feature>
<gene>
    <name evidence="2" type="ORF">g.15393</name>
</gene>
<dbReference type="AlphaFoldDB" id="A0A146LRI0"/>
<dbReference type="EMBL" id="GDHC01008205">
    <property type="protein sequence ID" value="JAQ10424.1"/>
    <property type="molecule type" value="Transcribed_RNA"/>
</dbReference>
<name>A0A146LRI0_LYGHE</name>
<feature type="region of interest" description="Disordered" evidence="1">
    <location>
        <begin position="65"/>
        <end position="97"/>
    </location>
</feature>
<proteinExistence type="predicted"/>
<feature type="compositionally biased region" description="Polar residues" evidence="1">
    <location>
        <begin position="66"/>
        <end position="80"/>
    </location>
</feature>
<reference evidence="2" key="1">
    <citation type="journal article" date="2016" name="Gigascience">
        <title>De novo construction of an expanded transcriptome assembly for the western tarnished plant bug, Lygus hesperus.</title>
        <authorList>
            <person name="Tassone E.E."/>
            <person name="Geib S.M."/>
            <person name="Hall B."/>
            <person name="Fabrick J.A."/>
            <person name="Brent C.S."/>
            <person name="Hull J.J."/>
        </authorList>
    </citation>
    <scope>NUCLEOTIDE SEQUENCE</scope>
</reference>
<protein>
    <submittedName>
        <fullName evidence="2">Uncharacterized protein</fullName>
    </submittedName>
</protein>
<evidence type="ECO:0000256" key="1">
    <source>
        <dbReference type="SAM" id="MobiDB-lite"/>
    </source>
</evidence>
<evidence type="ECO:0000313" key="2">
    <source>
        <dbReference type="EMBL" id="JAQ10424.1"/>
    </source>
</evidence>
<accession>A0A146LRI0</accession>
<feature type="region of interest" description="Disordered" evidence="1">
    <location>
        <begin position="1"/>
        <end position="39"/>
    </location>
</feature>